<evidence type="ECO:0000313" key="4">
    <source>
        <dbReference type="Proteomes" id="UP000237347"/>
    </source>
</evidence>
<dbReference type="InterPro" id="IPR010259">
    <property type="entry name" value="S8pro/Inhibitor_I9"/>
</dbReference>
<dbReference type="Proteomes" id="UP000237347">
    <property type="component" value="Unassembled WGS sequence"/>
</dbReference>
<feature type="domain" description="Inhibitor I9" evidence="2">
    <location>
        <begin position="12"/>
        <end position="85"/>
    </location>
</feature>
<dbReference type="AlphaFoldDB" id="A0AAW0MBD0"/>
<dbReference type="InterPro" id="IPR037045">
    <property type="entry name" value="S8pro/Inhibitor_I9_sf"/>
</dbReference>
<evidence type="ECO:0000259" key="2">
    <source>
        <dbReference type="Pfam" id="PF05922"/>
    </source>
</evidence>
<dbReference type="Gene3D" id="3.30.70.80">
    <property type="entry name" value="Peptidase S8 propeptide/proteinase inhibitor I9"/>
    <property type="match status" value="1"/>
</dbReference>
<protein>
    <submittedName>
        <fullName evidence="3">Subtilisin-like protease sbt4.2</fullName>
    </submittedName>
</protein>
<name>A0AAW0MBD0_QUESU</name>
<feature type="chain" id="PRO_5043317695" evidence="1">
    <location>
        <begin position="18"/>
        <end position="111"/>
    </location>
</feature>
<feature type="signal peptide" evidence="1">
    <location>
        <begin position="1"/>
        <end position="17"/>
    </location>
</feature>
<reference evidence="3 4" key="1">
    <citation type="journal article" date="2018" name="Sci. Data">
        <title>The draft genome sequence of cork oak.</title>
        <authorList>
            <person name="Ramos A.M."/>
            <person name="Usie A."/>
            <person name="Barbosa P."/>
            <person name="Barros P.M."/>
            <person name="Capote T."/>
            <person name="Chaves I."/>
            <person name="Simoes F."/>
            <person name="Abreu I."/>
            <person name="Carrasquinho I."/>
            <person name="Faro C."/>
            <person name="Guimaraes J.B."/>
            <person name="Mendonca D."/>
            <person name="Nobrega F."/>
            <person name="Rodrigues L."/>
            <person name="Saibo N.J.M."/>
            <person name="Varela M.C."/>
            <person name="Egas C."/>
            <person name="Matos J."/>
            <person name="Miguel C.M."/>
            <person name="Oliveira M.M."/>
            <person name="Ricardo C.P."/>
            <person name="Goncalves S."/>
        </authorList>
    </citation>
    <scope>NUCLEOTIDE SEQUENCE [LARGE SCALE GENOMIC DNA]</scope>
    <source>
        <strain evidence="4">cv. HL8</strain>
    </source>
</reference>
<dbReference type="EMBL" id="PKMF04000005">
    <property type="protein sequence ID" value="KAK7860731.1"/>
    <property type="molecule type" value="Genomic_DNA"/>
</dbReference>
<evidence type="ECO:0000313" key="3">
    <source>
        <dbReference type="EMBL" id="KAK7860731.1"/>
    </source>
</evidence>
<dbReference type="GO" id="GO:0006508">
    <property type="term" value="P:proteolysis"/>
    <property type="evidence" value="ECO:0007669"/>
    <property type="project" value="UniProtKB-KW"/>
</dbReference>
<accession>A0AAW0MBD0</accession>
<comment type="caution">
    <text evidence="3">The sequence shown here is derived from an EMBL/GenBank/DDBJ whole genome shotgun (WGS) entry which is preliminary data.</text>
</comment>
<keyword evidence="4" id="KW-1185">Reference proteome</keyword>
<organism evidence="3 4">
    <name type="scientific">Quercus suber</name>
    <name type="common">Cork oak</name>
    <dbReference type="NCBI Taxonomy" id="58331"/>
    <lineage>
        <taxon>Eukaryota</taxon>
        <taxon>Viridiplantae</taxon>
        <taxon>Streptophyta</taxon>
        <taxon>Embryophyta</taxon>
        <taxon>Tracheophyta</taxon>
        <taxon>Spermatophyta</taxon>
        <taxon>Magnoliopsida</taxon>
        <taxon>eudicotyledons</taxon>
        <taxon>Gunneridae</taxon>
        <taxon>Pentapetalae</taxon>
        <taxon>rosids</taxon>
        <taxon>fabids</taxon>
        <taxon>Fagales</taxon>
        <taxon>Fagaceae</taxon>
        <taxon>Quercus</taxon>
    </lineage>
</organism>
<keyword evidence="1" id="KW-0732">Signal</keyword>
<dbReference type="Pfam" id="PF05922">
    <property type="entry name" value="Inhibitor_I9"/>
    <property type="match status" value="1"/>
</dbReference>
<sequence>MLLLMTMMMMQVHIVYMGSLPEGEYSPLSHHYRILQEAVENSFVENSFIRSYNRSFNGFVADLTNHEKEKLANMEEVVSVFPSTNSSTSHNKIMGFYRFTRKDPVKSRSRK</sequence>
<dbReference type="GO" id="GO:0008233">
    <property type="term" value="F:peptidase activity"/>
    <property type="evidence" value="ECO:0007669"/>
    <property type="project" value="UniProtKB-KW"/>
</dbReference>
<proteinExistence type="predicted"/>
<evidence type="ECO:0000256" key="1">
    <source>
        <dbReference type="SAM" id="SignalP"/>
    </source>
</evidence>
<gene>
    <name evidence="3" type="primary">SBT4.2_0</name>
    <name evidence="3" type="ORF">CFP56_033293</name>
</gene>